<dbReference type="CDD" id="cd01189">
    <property type="entry name" value="INT_ICEBs1_C_like"/>
    <property type="match status" value="1"/>
</dbReference>
<evidence type="ECO:0000313" key="7">
    <source>
        <dbReference type="Proteomes" id="UP000199227"/>
    </source>
</evidence>
<dbReference type="Gene3D" id="1.10.443.10">
    <property type="entry name" value="Intergrase catalytic core"/>
    <property type="match status" value="1"/>
</dbReference>
<dbReference type="GO" id="GO:0003677">
    <property type="term" value="F:DNA binding"/>
    <property type="evidence" value="ECO:0007669"/>
    <property type="project" value="UniProtKB-KW"/>
</dbReference>
<dbReference type="SUPFAM" id="SSF56349">
    <property type="entry name" value="DNA breaking-rejoining enzymes"/>
    <property type="match status" value="1"/>
</dbReference>
<dbReference type="InterPro" id="IPR013762">
    <property type="entry name" value="Integrase-like_cat_sf"/>
</dbReference>
<evidence type="ECO:0000256" key="3">
    <source>
        <dbReference type="ARBA" id="ARBA00023125"/>
    </source>
</evidence>
<comment type="similarity">
    <text evidence="1">Belongs to the 'phage' integrase family.</text>
</comment>
<dbReference type="AlphaFoldDB" id="A0A1I5TBV3"/>
<gene>
    <name evidence="6" type="ORF">SAMN05216234_14218</name>
</gene>
<evidence type="ECO:0000256" key="1">
    <source>
        <dbReference type="ARBA" id="ARBA00008857"/>
    </source>
</evidence>
<dbReference type="Gene3D" id="1.10.150.130">
    <property type="match status" value="1"/>
</dbReference>
<sequence length="389" mass="46066">MPKRNNKNIYYIYADIKFTIKNRNGYWHLDFYYNKRHRTSTELKATQENLKIIKKQIIPDIVTALGKKVDVIKDEKEWTLDEFADEFFNLKKSENREHVLKRNIGHYNKHISPHFGYRVLSTITPFEIEKWQSLLLQKYKPLTVQKFRSILFSILDKAYKNEIINKNPMEIVSAPKMQQNLEENVDPFSQKEIQKILENSYGYMKNFIKLMYASGIRPGEIVALKWEDIDFNRKVIKIYKTRLRSKKDEEVKDGDVKTFSSKREIDMLPLAQEALESQMKLTSQHTGTGYIFLNSSNKPFYSHDIIGVNFKKILKKAIIKERVLYQLRHTFASQMISKGADIVWVSKMLGHKDVSITLKIYTKFIKEDDEVRMQRIKEYGNLLKIITNK</sequence>
<accession>A0A1I5TBV3</accession>
<evidence type="ECO:0000256" key="4">
    <source>
        <dbReference type="ARBA" id="ARBA00023172"/>
    </source>
</evidence>
<protein>
    <submittedName>
        <fullName evidence="6">Integrase</fullName>
    </submittedName>
</protein>
<dbReference type="PANTHER" id="PTHR30349:SF64">
    <property type="entry name" value="PROPHAGE INTEGRASE INTD-RELATED"/>
    <property type="match status" value="1"/>
</dbReference>
<dbReference type="PROSITE" id="PS51898">
    <property type="entry name" value="TYR_RECOMBINASE"/>
    <property type="match status" value="1"/>
</dbReference>
<dbReference type="InterPro" id="IPR050090">
    <property type="entry name" value="Tyrosine_recombinase_XerCD"/>
</dbReference>
<dbReference type="OrthoDB" id="5391994at2"/>
<feature type="domain" description="Tyr recombinase" evidence="5">
    <location>
        <begin position="183"/>
        <end position="374"/>
    </location>
</feature>
<keyword evidence="2" id="KW-0229">DNA integration</keyword>
<keyword evidence="7" id="KW-1185">Reference proteome</keyword>
<dbReference type="STRING" id="223786.SAMN05216234_14218"/>
<evidence type="ECO:0000256" key="2">
    <source>
        <dbReference type="ARBA" id="ARBA00022908"/>
    </source>
</evidence>
<dbReference type="GO" id="GO:0015074">
    <property type="term" value="P:DNA integration"/>
    <property type="evidence" value="ECO:0007669"/>
    <property type="project" value="UniProtKB-KW"/>
</dbReference>
<dbReference type="RefSeq" id="WP_092913740.1">
    <property type="nucleotide sequence ID" value="NZ_FOXB01000042.1"/>
</dbReference>
<reference evidence="6 7" key="1">
    <citation type="submission" date="2016-10" db="EMBL/GenBank/DDBJ databases">
        <authorList>
            <person name="de Groot N.N."/>
        </authorList>
    </citation>
    <scope>NUCLEOTIDE SEQUENCE [LARGE SCALE GENOMIC DNA]</scope>
    <source>
        <strain evidence="6 7">EP1-55-1</strain>
    </source>
</reference>
<name>A0A1I5TBV3_9BACT</name>
<evidence type="ECO:0000259" key="5">
    <source>
        <dbReference type="PROSITE" id="PS51898"/>
    </source>
</evidence>
<proteinExistence type="inferred from homology"/>
<organism evidence="6 7">
    <name type="scientific">Hydrogenimonas thermophila</name>
    <dbReference type="NCBI Taxonomy" id="223786"/>
    <lineage>
        <taxon>Bacteria</taxon>
        <taxon>Pseudomonadati</taxon>
        <taxon>Campylobacterota</taxon>
        <taxon>Epsilonproteobacteria</taxon>
        <taxon>Campylobacterales</taxon>
        <taxon>Hydrogenimonadaceae</taxon>
        <taxon>Hydrogenimonas</taxon>
    </lineage>
</organism>
<dbReference type="Pfam" id="PF00589">
    <property type="entry name" value="Phage_integrase"/>
    <property type="match status" value="1"/>
</dbReference>
<dbReference type="EMBL" id="FOXB01000042">
    <property type="protein sequence ID" value="SFP80492.1"/>
    <property type="molecule type" value="Genomic_DNA"/>
</dbReference>
<dbReference type="InterPro" id="IPR010998">
    <property type="entry name" value="Integrase_recombinase_N"/>
</dbReference>
<dbReference type="InterPro" id="IPR002104">
    <property type="entry name" value="Integrase_catalytic"/>
</dbReference>
<dbReference type="Pfam" id="PF14659">
    <property type="entry name" value="Phage_int_SAM_3"/>
    <property type="match status" value="1"/>
</dbReference>
<dbReference type="Proteomes" id="UP000199227">
    <property type="component" value="Unassembled WGS sequence"/>
</dbReference>
<dbReference type="PANTHER" id="PTHR30349">
    <property type="entry name" value="PHAGE INTEGRASE-RELATED"/>
    <property type="match status" value="1"/>
</dbReference>
<keyword evidence="3" id="KW-0238">DNA-binding</keyword>
<dbReference type="InterPro" id="IPR011010">
    <property type="entry name" value="DNA_brk_join_enz"/>
</dbReference>
<keyword evidence="4" id="KW-0233">DNA recombination</keyword>
<dbReference type="GO" id="GO:0006310">
    <property type="term" value="P:DNA recombination"/>
    <property type="evidence" value="ECO:0007669"/>
    <property type="project" value="UniProtKB-KW"/>
</dbReference>
<dbReference type="InterPro" id="IPR004107">
    <property type="entry name" value="Integrase_SAM-like_N"/>
</dbReference>
<evidence type="ECO:0000313" key="6">
    <source>
        <dbReference type="EMBL" id="SFP80492.1"/>
    </source>
</evidence>